<name>A0AAE8MNK2_9HYPO</name>
<comment type="caution">
    <text evidence="1">The sequence shown here is derived from an EMBL/GenBank/DDBJ whole genome shotgun (WGS) entry which is preliminary data.</text>
</comment>
<proteinExistence type="predicted"/>
<dbReference type="AlphaFoldDB" id="A0AAE8MNK2"/>
<dbReference type="Proteomes" id="UP001187734">
    <property type="component" value="Unassembled WGS sequence"/>
</dbReference>
<sequence>MLLRQEDLLFGGPLVAFPDF</sequence>
<evidence type="ECO:0000313" key="1">
    <source>
        <dbReference type="EMBL" id="SPJ90938.1"/>
    </source>
</evidence>
<gene>
    <name evidence="1" type="ORF">FTOL_13340</name>
</gene>
<evidence type="ECO:0000313" key="2">
    <source>
        <dbReference type="Proteomes" id="UP001187734"/>
    </source>
</evidence>
<organism evidence="1 2">
    <name type="scientific">Fusarium torulosum</name>
    <dbReference type="NCBI Taxonomy" id="33205"/>
    <lineage>
        <taxon>Eukaryota</taxon>
        <taxon>Fungi</taxon>
        <taxon>Dikarya</taxon>
        <taxon>Ascomycota</taxon>
        <taxon>Pezizomycotina</taxon>
        <taxon>Sordariomycetes</taxon>
        <taxon>Hypocreomycetidae</taxon>
        <taxon>Hypocreales</taxon>
        <taxon>Nectriaceae</taxon>
        <taxon>Fusarium</taxon>
    </lineage>
</organism>
<dbReference type="EMBL" id="ONZP01000781">
    <property type="protein sequence ID" value="SPJ90938.1"/>
    <property type="molecule type" value="Genomic_DNA"/>
</dbReference>
<reference evidence="1" key="1">
    <citation type="submission" date="2018-03" db="EMBL/GenBank/DDBJ databases">
        <authorList>
            <person name="Guldener U."/>
        </authorList>
    </citation>
    <scope>NUCLEOTIDE SEQUENCE</scope>
</reference>
<protein>
    <submittedName>
        <fullName evidence="1">Uncharacterized protein</fullName>
    </submittedName>
</protein>
<keyword evidence="2" id="KW-1185">Reference proteome</keyword>
<accession>A0AAE8MNK2</accession>